<proteinExistence type="predicted"/>
<accession>A0ABR6I2D7</accession>
<dbReference type="Proteomes" id="UP000548685">
    <property type="component" value="Unassembled WGS sequence"/>
</dbReference>
<feature type="transmembrane region" description="Helical" evidence="1">
    <location>
        <begin position="175"/>
        <end position="195"/>
    </location>
</feature>
<keyword evidence="1" id="KW-0812">Transmembrane</keyword>
<feature type="transmembrane region" description="Helical" evidence="1">
    <location>
        <begin position="21"/>
        <end position="44"/>
    </location>
</feature>
<evidence type="ECO:0000259" key="2">
    <source>
        <dbReference type="Pfam" id="PF00487"/>
    </source>
</evidence>
<feature type="transmembrane region" description="Helical" evidence="1">
    <location>
        <begin position="151"/>
        <end position="169"/>
    </location>
</feature>
<keyword evidence="1" id="KW-0472">Membrane</keyword>
<keyword evidence="4" id="KW-1185">Reference proteome</keyword>
<gene>
    <name evidence="3" type="ORF">FHS52_003010</name>
</gene>
<dbReference type="InterPro" id="IPR005804">
    <property type="entry name" value="FA_desaturase_dom"/>
</dbReference>
<evidence type="ECO:0000313" key="3">
    <source>
        <dbReference type="EMBL" id="MBB3777017.1"/>
    </source>
</evidence>
<sequence length="271" mass="30441">MRILRSMNPQFASGFTLPKRTLQSAIGLALGLAIAGSWLGIHAYGMFVFELTWSNWPFALALAAVQCWLSVGVFIVCHDAMHGTLVPGQPRINGAIGAVLLALYAGFAWKQLRDAHFDHHKLAGRPGDPDFDEHNPGNFLRWYGTFFRRYFGWRSILFVHTVVGIYWLVLDIPMVQIVMLYGLPALGSSLQLFYFGTFRPHRHAQGEDAADFADRHNTRSEDFGTLASLASCFHFGYHLEHHRRPDVPWWALPGARRAGVGRVEPTEKVPA</sequence>
<evidence type="ECO:0000256" key="1">
    <source>
        <dbReference type="SAM" id="Phobius"/>
    </source>
</evidence>
<dbReference type="EMBL" id="JACICE010000004">
    <property type="protein sequence ID" value="MBB3777017.1"/>
    <property type="molecule type" value="Genomic_DNA"/>
</dbReference>
<reference evidence="3 4" key="1">
    <citation type="submission" date="2020-08" db="EMBL/GenBank/DDBJ databases">
        <title>Genomic Encyclopedia of Type Strains, Phase IV (KMG-IV): sequencing the most valuable type-strain genomes for metagenomic binning, comparative biology and taxonomic classification.</title>
        <authorList>
            <person name="Goeker M."/>
        </authorList>
    </citation>
    <scope>NUCLEOTIDE SEQUENCE [LARGE SCALE GENOMIC DNA]</scope>
    <source>
        <strain evidence="3 4">DSM 8510</strain>
    </source>
</reference>
<organism evidence="3 4">
    <name type="scientific">Erythrobacter ramosus</name>
    <dbReference type="NCBI Taxonomy" id="35811"/>
    <lineage>
        <taxon>Bacteria</taxon>
        <taxon>Pseudomonadati</taxon>
        <taxon>Pseudomonadota</taxon>
        <taxon>Alphaproteobacteria</taxon>
        <taxon>Sphingomonadales</taxon>
        <taxon>Erythrobacteraceae</taxon>
        <taxon>Erythrobacter/Porphyrobacter group</taxon>
        <taxon>Erythrobacter</taxon>
    </lineage>
</organism>
<dbReference type="Pfam" id="PF00487">
    <property type="entry name" value="FA_desaturase"/>
    <property type="match status" value="1"/>
</dbReference>
<evidence type="ECO:0000313" key="4">
    <source>
        <dbReference type="Proteomes" id="UP000548685"/>
    </source>
</evidence>
<protein>
    <submittedName>
        <fullName evidence="3">Beta-carotene ketolase (CrtW type)</fullName>
    </submittedName>
</protein>
<name>A0ABR6I2D7_9SPHN</name>
<dbReference type="RefSeq" id="WP_337190288.1">
    <property type="nucleotide sequence ID" value="NZ_BAAADZ010000001.1"/>
</dbReference>
<comment type="caution">
    <text evidence="3">The sequence shown here is derived from an EMBL/GenBank/DDBJ whole genome shotgun (WGS) entry which is preliminary data.</text>
</comment>
<feature type="domain" description="Fatty acid desaturase" evidence="2">
    <location>
        <begin position="52"/>
        <end position="168"/>
    </location>
</feature>
<keyword evidence="1" id="KW-1133">Transmembrane helix</keyword>
<feature type="transmembrane region" description="Helical" evidence="1">
    <location>
        <begin position="56"/>
        <end position="77"/>
    </location>
</feature>